<evidence type="ECO:0000313" key="5">
    <source>
        <dbReference type="Proteomes" id="UP000288197"/>
    </source>
</evidence>
<keyword evidence="3" id="KW-1133">Transmembrane helix</keyword>
<dbReference type="GO" id="GO:0009986">
    <property type="term" value="C:cell surface"/>
    <property type="evidence" value="ECO:0007669"/>
    <property type="project" value="UniProtKB-SubCell"/>
</dbReference>
<dbReference type="EMBL" id="NGJX01000003">
    <property type="protein sequence ID" value="RSU03738.1"/>
    <property type="molecule type" value="Genomic_DNA"/>
</dbReference>
<protein>
    <submittedName>
        <fullName evidence="4">Uncharacterized protein</fullName>
    </submittedName>
</protein>
<evidence type="ECO:0000256" key="3">
    <source>
        <dbReference type="SAM" id="Phobius"/>
    </source>
</evidence>
<dbReference type="InterPro" id="IPR012902">
    <property type="entry name" value="N_methyl_site"/>
</dbReference>
<keyword evidence="5" id="KW-1185">Reference proteome</keyword>
<accession>A0A369AZA5</accession>
<dbReference type="Proteomes" id="UP000288197">
    <property type="component" value="Unassembled WGS sequence"/>
</dbReference>
<dbReference type="Pfam" id="PF07963">
    <property type="entry name" value="N_methyl"/>
    <property type="match status" value="1"/>
</dbReference>
<proteinExistence type="predicted"/>
<dbReference type="InterPro" id="IPR016785">
    <property type="entry name" value="ComGD"/>
</dbReference>
<evidence type="ECO:0000256" key="1">
    <source>
        <dbReference type="ARBA" id="ARBA00004241"/>
    </source>
</evidence>
<dbReference type="PIRSF" id="PIRSF021292">
    <property type="entry name" value="Competence_ComGD"/>
    <property type="match status" value="1"/>
</dbReference>
<feature type="transmembrane region" description="Helical" evidence="3">
    <location>
        <begin position="12"/>
        <end position="30"/>
    </location>
</feature>
<dbReference type="GO" id="GO:0030420">
    <property type="term" value="P:establishment of competence for transformation"/>
    <property type="evidence" value="ECO:0007669"/>
    <property type="project" value="UniProtKB-KW"/>
</dbReference>
<organism evidence="4 5">
    <name type="scientific">Vagococcus fluvialis</name>
    <dbReference type="NCBI Taxonomy" id="2738"/>
    <lineage>
        <taxon>Bacteria</taxon>
        <taxon>Bacillati</taxon>
        <taxon>Bacillota</taxon>
        <taxon>Bacilli</taxon>
        <taxon>Lactobacillales</taxon>
        <taxon>Enterococcaceae</taxon>
        <taxon>Vagococcus</taxon>
    </lineage>
</organism>
<reference evidence="4 5" key="1">
    <citation type="submission" date="2017-05" db="EMBL/GenBank/DDBJ databases">
        <title>Vagococcus spp. assemblies.</title>
        <authorList>
            <person name="Gulvik C.A."/>
        </authorList>
    </citation>
    <scope>NUCLEOTIDE SEQUENCE [LARGE SCALE GENOMIC DNA]</scope>
    <source>
        <strain evidence="4 5">NCFB 2497</strain>
    </source>
</reference>
<name>A0A369AZA5_9ENTE</name>
<dbReference type="GeneID" id="63145997"/>
<evidence type="ECO:0000256" key="2">
    <source>
        <dbReference type="ARBA" id="ARBA00023287"/>
    </source>
</evidence>
<keyword evidence="3" id="KW-0472">Membrane</keyword>
<sequence>MKGNSGFTLLESLIVMLCISVFFLVPLIMIKNWKEQLEVTMFLNKLERGIEKTHQSAIIESHGTSINQKRNSSEIIFNYWHHQKQMSDYLKVEYPFVLKTNETIDFKNTTGNISKLQVIKLRDELNKKEITYKFQIGSGKVIKSEKKL</sequence>
<evidence type="ECO:0000313" key="4">
    <source>
        <dbReference type="EMBL" id="RSU03738.1"/>
    </source>
</evidence>
<dbReference type="NCBIfam" id="TIGR02532">
    <property type="entry name" value="IV_pilin_GFxxxE"/>
    <property type="match status" value="1"/>
</dbReference>
<keyword evidence="3" id="KW-0812">Transmembrane</keyword>
<comment type="caution">
    <text evidence="4">The sequence shown here is derived from an EMBL/GenBank/DDBJ whole genome shotgun (WGS) entry which is preliminary data.</text>
</comment>
<comment type="subcellular location">
    <subcellularLocation>
        <location evidence="1">Cell surface</location>
    </subcellularLocation>
</comment>
<gene>
    <name evidence="4" type="ORF">CBF32_03455</name>
</gene>
<dbReference type="AlphaFoldDB" id="A0A369AZA5"/>
<keyword evidence="2" id="KW-0178">Competence</keyword>
<dbReference type="OrthoDB" id="2199641at2"/>
<dbReference type="RefSeq" id="WP_114289182.1">
    <property type="nucleotide sequence ID" value="NZ_CP081459.1"/>
</dbReference>
<dbReference type="NCBIfam" id="NF040982">
    <property type="entry name" value="ComGD"/>
    <property type="match status" value="1"/>
</dbReference>